<feature type="transmembrane region" description="Helical" evidence="3">
    <location>
        <begin position="1175"/>
        <end position="1197"/>
    </location>
</feature>
<name>A0A1Q9D2W7_SYMMI</name>
<feature type="transmembrane region" description="Helical" evidence="3">
    <location>
        <begin position="850"/>
        <end position="871"/>
    </location>
</feature>
<feature type="transmembrane region" description="Helical" evidence="3">
    <location>
        <begin position="877"/>
        <end position="899"/>
    </location>
</feature>
<evidence type="ECO:0000313" key="4">
    <source>
        <dbReference type="EMBL" id="OLP89521.1"/>
    </source>
</evidence>
<feature type="transmembrane region" description="Helical" evidence="3">
    <location>
        <begin position="1027"/>
        <end position="1047"/>
    </location>
</feature>
<dbReference type="GO" id="GO:0015297">
    <property type="term" value="F:antiporter activity"/>
    <property type="evidence" value="ECO:0007669"/>
    <property type="project" value="InterPro"/>
</dbReference>
<evidence type="ECO:0000256" key="1">
    <source>
        <dbReference type="ARBA" id="ARBA00010199"/>
    </source>
</evidence>
<dbReference type="AlphaFoldDB" id="A0A1Q9D2W7"/>
<dbReference type="PANTHER" id="PTHR11206">
    <property type="entry name" value="MULTIDRUG RESISTANCE PROTEIN"/>
    <property type="match status" value="1"/>
</dbReference>
<feature type="transmembrane region" description="Helical" evidence="3">
    <location>
        <begin position="911"/>
        <end position="934"/>
    </location>
</feature>
<feature type="transmembrane region" description="Helical" evidence="3">
    <location>
        <begin position="1148"/>
        <end position="1169"/>
    </location>
</feature>
<feature type="region of interest" description="Disordered" evidence="2">
    <location>
        <begin position="198"/>
        <end position="217"/>
    </location>
</feature>
<feature type="transmembrane region" description="Helical" evidence="3">
    <location>
        <begin position="1068"/>
        <end position="1089"/>
    </location>
</feature>
<keyword evidence="3" id="KW-0472">Membrane</keyword>
<protein>
    <submittedName>
        <fullName evidence="4">MATE efflux family protein 9</fullName>
    </submittedName>
</protein>
<evidence type="ECO:0000256" key="2">
    <source>
        <dbReference type="SAM" id="MobiDB-lite"/>
    </source>
</evidence>
<dbReference type="EMBL" id="LSRX01000755">
    <property type="protein sequence ID" value="OLP89521.1"/>
    <property type="molecule type" value="Genomic_DNA"/>
</dbReference>
<keyword evidence="5" id="KW-1185">Reference proteome</keyword>
<proteinExistence type="inferred from homology"/>
<dbReference type="InterPro" id="IPR002528">
    <property type="entry name" value="MATE_fam"/>
</dbReference>
<comment type="caution">
    <text evidence="4">The sequence shown here is derived from an EMBL/GenBank/DDBJ whole genome shotgun (WGS) entry which is preliminary data.</text>
</comment>
<dbReference type="Pfam" id="PF01554">
    <property type="entry name" value="MatE"/>
    <property type="match status" value="2"/>
</dbReference>
<feature type="transmembrane region" description="Helical" evidence="3">
    <location>
        <begin position="1109"/>
        <end position="1127"/>
    </location>
</feature>
<dbReference type="GO" id="GO:0016020">
    <property type="term" value="C:membrane"/>
    <property type="evidence" value="ECO:0007669"/>
    <property type="project" value="InterPro"/>
</dbReference>
<evidence type="ECO:0000256" key="3">
    <source>
        <dbReference type="SAM" id="Phobius"/>
    </source>
</evidence>
<feature type="compositionally biased region" description="Basic residues" evidence="2">
    <location>
        <begin position="201"/>
        <end position="210"/>
    </location>
</feature>
<organism evidence="4 5">
    <name type="scientific">Symbiodinium microadriaticum</name>
    <name type="common">Dinoflagellate</name>
    <name type="synonym">Zooxanthella microadriatica</name>
    <dbReference type="NCBI Taxonomy" id="2951"/>
    <lineage>
        <taxon>Eukaryota</taxon>
        <taxon>Sar</taxon>
        <taxon>Alveolata</taxon>
        <taxon>Dinophyceae</taxon>
        <taxon>Suessiales</taxon>
        <taxon>Symbiodiniaceae</taxon>
        <taxon>Symbiodinium</taxon>
    </lineage>
</organism>
<dbReference type="Proteomes" id="UP000186817">
    <property type="component" value="Unassembled WGS sequence"/>
</dbReference>
<accession>A0A1Q9D2W7</accession>
<feature type="transmembrane region" description="Helical" evidence="3">
    <location>
        <begin position="940"/>
        <end position="964"/>
    </location>
</feature>
<gene>
    <name evidence="4" type="primary">DTXL5</name>
    <name evidence="4" type="ORF">AK812_SmicGene29014</name>
</gene>
<evidence type="ECO:0000313" key="5">
    <source>
        <dbReference type="Proteomes" id="UP000186817"/>
    </source>
</evidence>
<reference evidence="4 5" key="1">
    <citation type="submission" date="2016-02" db="EMBL/GenBank/DDBJ databases">
        <title>Genome analysis of coral dinoflagellate symbionts highlights evolutionary adaptations to a symbiotic lifestyle.</title>
        <authorList>
            <person name="Aranda M."/>
            <person name="Li Y."/>
            <person name="Liew Y.J."/>
            <person name="Baumgarten S."/>
            <person name="Simakov O."/>
            <person name="Wilson M."/>
            <person name="Piel J."/>
            <person name="Ashoor H."/>
            <person name="Bougouffa S."/>
            <person name="Bajic V.B."/>
            <person name="Ryu T."/>
            <person name="Ravasi T."/>
            <person name="Bayer T."/>
            <person name="Micklem G."/>
            <person name="Kim H."/>
            <person name="Bhak J."/>
            <person name="Lajeunesse T.C."/>
            <person name="Voolstra C.R."/>
        </authorList>
    </citation>
    <scope>NUCLEOTIDE SEQUENCE [LARGE SCALE GENOMIC DNA]</scope>
    <source>
        <strain evidence="4 5">CCMP2467</strain>
    </source>
</reference>
<sequence length="1224" mass="133396">MVPITPPARACGHSRLWLSEAGAQLRMMLPLATGGEEQTLAYLDGGLGFESSTRQVIEWGGSGAGLFLLRPFRRRVAYSANALLALRELQHFQAARGRDGLEVVDRLDLGAFIHQGCKAPHCAVAGLRWFVKQAELAWRVPVAEPIGKGERSRDDRQAVLAEPPTLVQLEKASACMRYVHLTGSDVLFITGSTVHAFSSKGKQRRNRRQASRAEERDAGPLFGASLHKVGASQALGLGVHGGASQLPLLGDAITPEDVKEHQTMADRSAAIRADREKRWKAVMSMLKGKFTMRFAAGWMRQTVKRAMPEYLGRCPLSAEECSEYHEEAAGGSFGCLVFPEATRTFPKVFLQAIGWERPICEGCFSSGLNLGGDRGTTHLEEFRLLFEDESSVGSGDSAMLQTARLRRARKATCTYYSQVYLDSLLADSELRGLKGQFWVTKKLRFPAEVQLSDAMVSRISRELSKPMLCICDIWKVRSLQFQLGTSQEKRRLADGLYMDEPDTDEVMSPVVDTYLQKLHTLMIAYALNGTQLIPGVDPVRKKALGANTSEFVEEGEKTGQTPIDDAGRAVALRMGQTGLSSLLWSVVWFASGDVNCLMGSPFAAEKRQVMASSDKVALLKQAEVDSSLPSGTASSSIYGILNFLEQGVYGRIGTGDLHGLKERQHEPGRELTRALRDTFETIRSMLRLSARLRFYLLPVSGLSLRVTRPRIRRGKVLEASSWFGGGEHPLREAFVAEITDEVYRVFLPGDAKIAQLGLSMELFALTSRASVFRRRRGQIINYALTFVTLHIVGGAGTTADASVGLALALYTCLGRNLIMGLCGAVDTISSQAAGAGRLDLLGPIFRRSSCFLLLHLVPFSLFCLSCLFWLPLVTDPVIGRATSQFLLLVIPDLAVQCIWRPMNRILASQQMTFPFMIVSLLVLFCHYGFSSILISRFGPLGAALATSCSSFMTLFFGVVAVWLVGAGPTIWGGSCTPEGMKQAGASWGSIASLAYPSAAMRMLESSGFSGIVTTSALLPLAKIEVDIMSLSLNVYGCLFTLFPAISICADTRVGNAVGKGTPSAAKRAMYVATALTLPAATAVSLVFVIPQCRTLIDQMVRVSALDPRVAQGLNTVYLIFICGFYYIDGLQTALSGSIRGTGQQQKGARICVLAYWVLGIPAALILGFACGLKSTGLWLGMLVGPTVQLIFYTRLLLKMNWDDIAGRCQQRLRRDEGRDDFIVA</sequence>
<keyword evidence="3" id="KW-0812">Transmembrane</keyword>
<keyword evidence="3" id="KW-1133">Transmembrane helix</keyword>
<comment type="similarity">
    <text evidence="1">Belongs to the multi antimicrobial extrusion (MATE) (TC 2.A.66.1) family.</text>
</comment>
<dbReference type="OrthoDB" id="292562at2759"/>
<dbReference type="GO" id="GO:0042910">
    <property type="term" value="F:xenobiotic transmembrane transporter activity"/>
    <property type="evidence" value="ECO:0007669"/>
    <property type="project" value="InterPro"/>
</dbReference>